<name>A0A4P6P0P9_9GAMM</name>
<dbReference type="Proteomes" id="UP000290244">
    <property type="component" value="Chromosome"/>
</dbReference>
<keyword evidence="2" id="KW-1185">Reference proteome</keyword>
<reference evidence="1 2" key="1">
    <citation type="submission" date="2018-12" db="EMBL/GenBank/DDBJ databases">
        <title>Complete genome of Litorilituus sediminis.</title>
        <authorList>
            <person name="Liu A."/>
            <person name="Rong J."/>
        </authorList>
    </citation>
    <scope>NUCLEOTIDE SEQUENCE [LARGE SCALE GENOMIC DNA]</scope>
    <source>
        <strain evidence="1 2">JCM 17549</strain>
    </source>
</reference>
<gene>
    <name evidence="1" type="ORF">EMK97_01440</name>
</gene>
<evidence type="ECO:0000313" key="1">
    <source>
        <dbReference type="EMBL" id="QBG34493.1"/>
    </source>
</evidence>
<dbReference type="InterPro" id="IPR021376">
    <property type="entry name" value="DUF2999"/>
</dbReference>
<dbReference type="OrthoDB" id="5824652at2"/>
<dbReference type="Pfam" id="PF11212">
    <property type="entry name" value="DUF2999"/>
    <property type="match status" value="1"/>
</dbReference>
<dbReference type="KEGG" id="lsd:EMK97_01440"/>
<protein>
    <submittedName>
        <fullName evidence="1">DUF2999 family protein</fullName>
    </submittedName>
</protein>
<proteinExistence type="predicted"/>
<organism evidence="1 2">
    <name type="scientific">Litorilituus sediminis</name>
    <dbReference type="NCBI Taxonomy" id="718192"/>
    <lineage>
        <taxon>Bacteria</taxon>
        <taxon>Pseudomonadati</taxon>
        <taxon>Pseudomonadota</taxon>
        <taxon>Gammaproteobacteria</taxon>
        <taxon>Alteromonadales</taxon>
        <taxon>Colwelliaceae</taxon>
        <taxon>Litorilituus</taxon>
    </lineage>
</organism>
<dbReference type="EMBL" id="CP034759">
    <property type="protein sequence ID" value="QBG34493.1"/>
    <property type="molecule type" value="Genomic_DNA"/>
</dbReference>
<dbReference type="AlphaFoldDB" id="A0A4P6P0P9"/>
<dbReference type="RefSeq" id="WP_130598753.1">
    <property type="nucleotide sequence ID" value="NZ_CP034759.1"/>
</dbReference>
<sequence length="87" mass="9617">MNPIIQQLQESNVSQEKINELFIALTDNPMMAMGLIGQLGIPAEKLQALMALVMSQPHLIKEAVDELGLDFSKVEQAKAKLAQEKQD</sequence>
<evidence type="ECO:0000313" key="2">
    <source>
        <dbReference type="Proteomes" id="UP000290244"/>
    </source>
</evidence>
<accession>A0A4P6P0P9</accession>